<comment type="caution">
    <text evidence="2">The sequence shown here is derived from an EMBL/GenBank/DDBJ whole genome shotgun (WGS) entry which is preliminary data.</text>
</comment>
<feature type="compositionally biased region" description="Low complexity" evidence="1">
    <location>
        <begin position="51"/>
        <end position="66"/>
    </location>
</feature>
<dbReference type="GeneID" id="73381965"/>
<evidence type="ECO:0000313" key="3">
    <source>
        <dbReference type="Proteomes" id="UP001202479"/>
    </source>
</evidence>
<dbReference type="Proteomes" id="UP001202479">
    <property type="component" value="Unassembled WGS sequence"/>
</dbReference>
<name>A0AAI9WWM3_9ASCO</name>
<evidence type="ECO:0000256" key="1">
    <source>
        <dbReference type="SAM" id="MobiDB-lite"/>
    </source>
</evidence>
<proteinExistence type="predicted"/>
<feature type="region of interest" description="Disordered" evidence="1">
    <location>
        <begin position="43"/>
        <end position="66"/>
    </location>
</feature>
<dbReference type="AlphaFoldDB" id="A0AAI9WWM3"/>
<protein>
    <submittedName>
        <fullName evidence="2">Uncharacterized protein</fullName>
    </submittedName>
</protein>
<reference evidence="2" key="1">
    <citation type="journal article" date="2022" name="DNA Res.">
        <title>Genome analysis of five recently described species of the CUG-Ser clade uncovers Candida theae as a new hybrid lineage with pathogenic potential in the Candida parapsilosis species complex.</title>
        <authorList>
            <person name="Mixao V."/>
            <person name="Del Olmo V."/>
            <person name="Hegedusova E."/>
            <person name="Saus E."/>
            <person name="Pryszcz L."/>
            <person name="Cillingova A."/>
            <person name="Nosek J."/>
            <person name="Gabaldon T."/>
        </authorList>
    </citation>
    <scope>NUCLEOTIDE SEQUENCE</scope>
    <source>
        <strain evidence="2">CBS 10844</strain>
    </source>
</reference>
<organism evidence="2 3">
    <name type="scientific">Candida oxycetoniae</name>
    <dbReference type="NCBI Taxonomy" id="497107"/>
    <lineage>
        <taxon>Eukaryota</taxon>
        <taxon>Fungi</taxon>
        <taxon>Dikarya</taxon>
        <taxon>Ascomycota</taxon>
        <taxon>Saccharomycotina</taxon>
        <taxon>Pichiomycetes</taxon>
        <taxon>Debaryomycetaceae</taxon>
        <taxon>Candida/Lodderomyces clade</taxon>
        <taxon>Candida</taxon>
    </lineage>
</organism>
<sequence>MSFGSISPPERLESYVNNLSISEKLSPETKKAFIPCDRSINSNRDIRSSRRPILSSSLSSDTHQQHPAQYLQQHQTSYLQHRPIFHINECKNDDTNEISSSSNSNVVHLMDHPEPQLLASSVGKGINGRIIPSSSTISLLSLNQEFPPKFIHPNNQTAAQSSQPATSLAKNLETRSYLNLQRLQQYSKTATTPTTTAATTCSSSSGSLLAYLNHPNSVEYVTIQPLQVSSSVANSMPSSPNLDPTSIGGSPSRFWLSSQTPPIGGINSNNKKPAHQFQTQTAKRWGGNGDITGDDSPILNPVQTPLDDPPMTPLLLTNKSMDYFGHYYSHNLQDLGERERDDTFAGDDGQYEERINLTINR</sequence>
<gene>
    <name evidence="2" type="ORF">KGF56_004350</name>
</gene>
<accession>A0AAI9WWM3</accession>
<evidence type="ECO:0000313" key="2">
    <source>
        <dbReference type="EMBL" id="KAI3402889.2"/>
    </source>
</evidence>
<dbReference type="EMBL" id="JAHUZD010000140">
    <property type="protein sequence ID" value="KAI3402889.2"/>
    <property type="molecule type" value="Genomic_DNA"/>
</dbReference>
<keyword evidence="3" id="KW-1185">Reference proteome</keyword>
<dbReference type="RefSeq" id="XP_049178636.1">
    <property type="nucleotide sequence ID" value="XM_049325780.1"/>
</dbReference>